<feature type="transmembrane region" description="Helical" evidence="1">
    <location>
        <begin position="329"/>
        <end position="348"/>
    </location>
</feature>
<accession>A0AAE3R4B7</accession>
<keyword evidence="1" id="KW-0812">Transmembrane</keyword>
<keyword evidence="1" id="KW-0472">Membrane</keyword>
<evidence type="ECO:0000313" key="2">
    <source>
        <dbReference type="EMBL" id="MDJ1500618.1"/>
    </source>
</evidence>
<feature type="transmembrane region" description="Helical" evidence="1">
    <location>
        <begin position="140"/>
        <end position="168"/>
    </location>
</feature>
<evidence type="ECO:0000313" key="3">
    <source>
        <dbReference type="Proteomes" id="UP001232063"/>
    </source>
</evidence>
<gene>
    <name evidence="2" type="ORF">QNI22_08175</name>
</gene>
<dbReference type="Proteomes" id="UP001232063">
    <property type="component" value="Unassembled WGS sequence"/>
</dbReference>
<protein>
    <submittedName>
        <fullName evidence="2">Uncharacterized protein</fullName>
    </submittedName>
</protein>
<feature type="transmembrane region" description="Helical" evidence="1">
    <location>
        <begin position="298"/>
        <end position="317"/>
    </location>
</feature>
<feature type="transmembrane region" description="Helical" evidence="1">
    <location>
        <begin position="175"/>
        <end position="194"/>
    </location>
</feature>
<keyword evidence="3" id="KW-1185">Reference proteome</keyword>
<organism evidence="2 3">
    <name type="scientific">Xanthocytophaga agilis</name>
    <dbReference type="NCBI Taxonomy" id="3048010"/>
    <lineage>
        <taxon>Bacteria</taxon>
        <taxon>Pseudomonadati</taxon>
        <taxon>Bacteroidota</taxon>
        <taxon>Cytophagia</taxon>
        <taxon>Cytophagales</taxon>
        <taxon>Rhodocytophagaceae</taxon>
        <taxon>Xanthocytophaga</taxon>
    </lineage>
</organism>
<feature type="transmembrane region" description="Helical" evidence="1">
    <location>
        <begin position="60"/>
        <end position="89"/>
    </location>
</feature>
<sequence>MINSLNLAQFIPPGHVDHPGTPIQWIGAGTIRIVHLFAENNSLEEDVLKHPEFYLTTINYVLLLITIISLWLIGSLLSNFIAIEYSIFIQLSYFTSLESLHSITRVTPEPLLAILSMWMIYLILRLYYKDDEGIYKNFYIIGFALIAGTGISTKITFAPFALIPLFILSNRVNKIYYCILSGLIGLTLSIPVIFSRNYFINWIKGLTTRSGSYGSGPSEVINTHTFFEHLDLIIKNEISLTISYSLLTLTLLAIFFSFFAKKKDNRYPNRLLVKILSGLWISCTLLILLVAKHYQSRYLLPSFILSNCILSFVFLFWNNKIQQLSYKNTYYKTLLFLFSIGFIGNAYFQFSSLYNRLQSDKIAQLASQVYLKGSPYNQLPVVYYYRASSPEFALQFALSYSGVAKMRYHTSLSKLYTNAYSYNIFTGVYYHWLDKVDILEILSQQEKVLFQGSPTDNYLPIPSSGQEKSNVPTPFLKVLHNSKIESVYIADSLVIKK</sequence>
<dbReference type="RefSeq" id="WP_314510141.1">
    <property type="nucleotide sequence ID" value="NZ_JASJOU010000002.1"/>
</dbReference>
<comment type="caution">
    <text evidence="2">The sequence shown here is derived from an EMBL/GenBank/DDBJ whole genome shotgun (WGS) entry which is preliminary data.</text>
</comment>
<feature type="transmembrane region" description="Helical" evidence="1">
    <location>
        <begin position="238"/>
        <end position="259"/>
    </location>
</feature>
<proteinExistence type="predicted"/>
<dbReference type="EMBL" id="JASJOU010000002">
    <property type="protein sequence ID" value="MDJ1500618.1"/>
    <property type="molecule type" value="Genomic_DNA"/>
</dbReference>
<keyword evidence="1" id="KW-1133">Transmembrane helix</keyword>
<feature type="transmembrane region" description="Helical" evidence="1">
    <location>
        <begin position="271"/>
        <end position="292"/>
    </location>
</feature>
<evidence type="ECO:0000256" key="1">
    <source>
        <dbReference type="SAM" id="Phobius"/>
    </source>
</evidence>
<feature type="transmembrane region" description="Helical" evidence="1">
    <location>
        <begin position="110"/>
        <end position="128"/>
    </location>
</feature>
<reference evidence="2" key="1">
    <citation type="submission" date="2023-05" db="EMBL/GenBank/DDBJ databases">
        <authorList>
            <person name="Zhang X."/>
        </authorList>
    </citation>
    <scope>NUCLEOTIDE SEQUENCE</scope>
    <source>
        <strain evidence="2">BD1B2-1</strain>
    </source>
</reference>
<dbReference type="AlphaFoldDB" id="A0AAE3R4B7"/>
<name>A0AAE3R4B7_9BACT</name>